<dbReference type="RefSeq" id="WP_078711481.1">
    <property type="nucleotide sequence ID" value="NZ_FUWY01000002.1"/>
</dbReference>
<keyword evidence="2" id="KW-1185">Reference proteome</keyword>
<dbReference type="InterPro" id="IPR036412">
    <property type="entry name" value="HAD-like_sf"/>
</dbReference>
<organism evidence="1 2">
    <name type="scientific">Anaerorhabdus furcosa</name>
    <dbReference type="NCBI Taxonomy" id="118967"/>
    <lineage>
        <taxon>Bacteria</taxon>
        <taxon>Bacillati</taxon>
        <taxon>Bacillota</taxon>
        <taxon>Erysipelotrichia</taxon>
        <taxon>Erysipelotrichales</taxon>
        <taxon>Erysipelotrichaceae</taxon>
        <taxon>Anaerorhabdus</taxon>
    </lineage>
</organism>
<dbReference type="InterPro" id="IPR023214">
    <property type="entry name" value="HAD_sf"/>
</dbReference>
<gene>
    <name evidence="1" type="ORF">SAMN02745191_1059</name>
</gene>
<dbReference type="Gene3D" id="3.40.50.1000">
    <property type="entry name" value="HAD superfamily/HAD-like"/>
    <property type="match status" value="1"/>
</dbReference>
<evidence type="ECO:0000313" key="1">
    <source>
        <dbReference type="EMBL" id="SJZ58603.1"/>
    </source>
</evidence>
<name>A0A1T4LV47_9FIRM</name>
<dbReference type="Pfam" id="PF12710">
    <property type="entry name" value="HAD"/>
    <property type="match status" value="1"/>
</dbReference>
<evidence type="ECO:0000313" key="2">
    <source>
        <dbReference type="Proteomes" id="UP000243297"/>
    </source>
</evidence>
<dbReference type="AlphaFoldDB" id="A0A1T4LV47"/>
<reference evidence="2" key="1">
    <citation type="submission" date="2017-02" db="EMBL/GenBank/DDBJ databases">
        <authorList>
            <person name="Varghese N."/>
            <person name="Submissions S."/>
        </authorList>
    </citation>
    <scope>NUCLEOTIDE SEQUENCE [LARGE SCALE GENOMIC DNA]</scope>
    <source>
        <strain evidence="2">ATCC 25662</strain>
    </source>
</reference>
<dbReference type="OrthoDB" id="9794212at2"/>
<dbReference type="NCBIfam" id="TIGR01488">
    <property type="entry name" value="HAD-SF-IB"/>
    <property type="match status" value="1"/>
</dbReference>
<sequence>MNVYDFDETIYEGDSTRDFVFYLVKKYPKCLFKLPKIGIKGISYVLKNISKTEFKENVYSMFSYISNIDTEVETFVDTHMHCIKWWYIEQQKDDDVIISASPEFLLKPFMDKLGIKNLIASKVNQVTGTYDGLNCYGEEKVVRFDAQFDRKCIDNFYSDSYSDDPMAKLAKQAFLVKGNQLEKW</sequence>
<dbReference type="Gene3D" id="1.20.1440.100">
    <property type="entry name" value="SG protein - dephosphorylation function"/>
    <property type="match status" value="1"/>
</dbReference>
<accession>A0A1T4LV47</accession>
<dbReference type="STRING" id="118967.SAMN02745191_1059"/>
<dbReference type="SUPFAM" id="SSF56784">
    <property type="entry name" value="HAD-like"/>
    <property type="match status" value="1"/>
</dbReference>
<proteinExistence type="predicted"/>
<dbReference type="EMBL" id="FUWY01000002">
    <property type="protein sequence ID" value="SJZ58603.1"/>
    <property type="molecule type" value="Genomic_DNA"/>
</dbReference>
<dbReference type="Proteomes" id="UP000243297">
    <property type="component" value="Unassembled WGS sequence"/>
</dbReference>
<protein>
    <submittedName>
        <fullName evidence="1">Haloacid Dehalogenase superfamily, subfamily IB, phosphoserine phosphatase-like</fullName>
    </submittedName>
</protein>